<dbReference type="Proteomes" id="UP000467636">
    <property type="component" value="Chromosome"/>
</dbReference>
<sequence length="121" mass="13664">MDIDYNNQRLNNGLESLLHQGKSGRLSDFTSWPWDEVHLFHEYTDRESIEKTVGAPVIRSNFFESKASLLVFEDHGKPVKAVGVSGDYLRGQDHRVSWPNEVIVQPWGGGFLQLTLPPAGE</sequence>
<proteinExistence type="predicted"/>
<protein>
    <submittedName>
        <fullName evidence="1">Uncharacterized protein</fullName>
    </submittedName>
</protein>
<evidence type="ECO:0000313" key="1">
    <source>
        <dbReference type="EMBL" id="BBX24576.1"/>
    </source>
</evidence>
<reference evidence="1 2" key="1">
    <citation type="journal article" date="2019" name="Emerg. Microbes Infect.">
        <title>Comprehensive subspecies identification of 175 nontuberculous mycobacteria species based on 7547 genomic profiles.</title>
        <authorList>
            <person name="Matsumoto Y."/>
            <person name="Kinjo T."/>
            <person name="Motooka D."/>
            <person name="Nabeya D."/>
            <person name="Jung N."/>
            <person name="Uechi K."/>
            <person name="Horii T."/>
            <person name="Iida T."/>
            <person name="Fujita J."/>
            <person name="Nakamura S."/>
        </authorList>
    </citation>
    <scope>NUCLEOTIDE SEQUENCE [LARGE SCALE GENOMIC DNA]</scope>
    <source>
        <strain evidence="1 2">JCM 12143</strain>
    </source>
</reference>
<keyword evidence="2" id="KW-1185">Reference proteome</keyword>
<dbReference type="EMBL" id="AP022564">
    <property type="protein sequence ID" value="BBX24576.1"/>
    <property type="molecule type" value="Genomic_DNA"/>
</dbReference>
<organism evidence="1 2">
    <name type="scientific">Mycolicibacter terrae</name>
    <dbReference type="NCBI Taxonomy" id="1788"/>
    <lineage>
        <taxon>Bacteria</taxon>
        <taxon>Bacillati</taxon>
        <taxon>Actinomycetota</taxon>
        <taxon>Actinomycetes</taxon>
        <taxon>Mycobacteriales</taxon>
        <taxon>Mycobacteriaceae</taxon>
        <taxon>Mycolicibacter</taxon>
    </lineage>
</organism>
<name>A0AAD1I1N5_9MYCO</name>
<accession>A0AAD1I1N5</accession>
<dbReference type="RefSeq" id="WP_085262287.1">
    <property type="nucleotide sequence ID" value="NZ_AP022564.1"/>
</dbReference>
<evidence type="ECO:0000313" key="2">
    <source>
        <dbReference type="Proteomes" id="UP000467636"/>
    </source>
</evidence>
<dbReference type="AlphaFoldDB" id="A0AAD1I1N5"/>
<gene>
    <name evidence="1" type="ORF">MTER_39870</name>
</gene>